<reference evidence="1 2" key="1">
    <citation type="journal article" date="2013" name="PLoS Genet.">
        <title>The genome and development-dependent transcriptomes of Pyronema confluens: a window into fungal evolution.</title>
        <authorList>
            <person name="Traeger S."/>
            <person name="Altegoer F."/>
            <person name="Freitag M."/>
            <person name="Gabaldon T."/>
            <person name="Kempken F."/>
            <person name="Kumar A."/>
            <person name="Marcet-Houben M."/>
            <person name="Poggeler S."/>
            <person name="Stajich J.E."/>
            <person name="Nowrousian M."/>
        </authorList>
    </citation>
    <scope>NUCLEOTIDE SEQUENCE [LARGE SCALE GENOMIC DNA]</scope>
    <source>
        <strain evidence="2">CBS 100304</strain>
        <tissue evidence="1">Vegetative mycelium</tissue>
    </source>
</reference>
<accession>U4LNR9</accession>
<keyword evidence="2" id="KW-1185">Reference proteome</keyword>
<dbReference type="Proteomes" id="UP000018144">
    <property type="component" value="Unassembled WGS sequence"/>
</dbReference>
<evidence type="ECO:0000313" key="2">
    <source>
        <dbReference type="Proteomes" id="UP000018144"/>
    </source>
</evidence>
<name>U4LNR9_PYROM</name>
<dbReference type="AlphaFoldDB" id="U4LNR9"/>
<gene>
    <name evidence="1" type="ORF">PCON_02820</name>
</gene>
<proteinExistence type="predicted"/>
<protein>
    <submittedName>
        <fullName evidence="1">Uncharacterized protein</fullName>
    </submittedName>
</protein>
<organism evidence="1 2">
    <name type="scientific">Pyronema omphalodes (strain CBS 100304)</name>
    <name type="common">Pyronema confluens</name>
    <dbReference type="NCBI Taxonomy" id="1076935"/>
    <lineage>
        <taxon>Eukaryota</taxon>
        <taxon>Fungi</taxon>
        <taxon>Dikarya</taxon>
        <taxon>Ascomycota</taxon>
        <taxon>Pezizomycotina</taxon>
        <taxon>Pezizomycetes</taxon>
        <taxon>Pezizales</taxon>
        <taxon>Pyronemataceae</taxon>
        <taxon>Pyronema</taxon>
    </lineage>
</organism>
<sequence length="62" mass="6788">MLQASTQILSIGEGLQCGMEEYFREHVVVINTAFCGARVDTVWSDPNISGGACYHPDNARDL</sequence>
<evidence type="ECO:0000313" key="1">
    <source>
        <dbReference type="EMBL" id="CCX16224.1"/>
    </source>
</evidence>
<dbReference type="EMBL" id="HF936373">
    <property type="protein sequence ID" value="CCX16224.1"/>
    <property type="molecule type" value="Genomic_DNA"/>
</dbReference>